<gene>
    <name evidence="1" type="ORF">TorRG33x02_080490</name>
</gene>
<dbReference type="InParanoid" id="A0A2P5FEC1"/>
<reference evidence="2" key="1">
    <citation type="submission" date="2016-06" db="EMBL/GenBank/DDBJ databases">
        <title>Parallel loss of symbiosis genes in relatives of nitrogen-fixing non-legume Parasponia.</title>
        <authorList>
            <person name="Van Velzen R."/>
            <person name="Holmer R."/>
            <person name="Bu F."/>
            <person name="Rutten L."/>
            <person name="Van Zeijl A."/>
            <person name="Liu W."/>
            <person name="Santuari L."/>
            <person name="Cao Q."/>
            <person name="Sharma T."/>
            <person name="Shen D."/>
            <person name="Roswanjaya Y."/>
            <person name="Wardhani T."/>
            <person name="Kalhor M.S."/>
            <person name="Jansen J."/>
            <person name="Van den Hoogen J."/>
            <person name="Gungor B."/>
            <person name="Hartog M."/>
            <person name="Hontelez J."/>
            <person name="Verver J."/>
            <person name="Yang W.-C."/>
            <person name="Schijlen E."/>
            <person name="Repin R."/>
            <person name="Schilthuizen M."/>
            <person name="Schranz E."/>
            <person name="Heidstra R."/>
            <person name="Miyata K."/>
            <person name="Fedorova E."/>
            <person name="Kohlen W."/>
            <person name="Bisseling T."/>
            <person name="Smit S."/>
            <person name="Geurts R."/>
        </authorList>
    </citation>
    <scope>NUCLEOTIDE SEQUENCE [LARGE SCALE GENOMIC DNA]</scope>
    <source>
        <strain evidence="2">cv. RG33-2</strain>
    </source>
</reference>
<accession>A0A2P5FEC1</accession>
<dbReference type="InterPro" id="IPR052929">
    <property type="entry name" value="RNase_H-like_EbsB-rel"/>
</dbReference>
<comment type="caution">
    <text evidence="1">The sequence shown here is derived from an EMBL/GenBank/DDBJ whole genome shotgun (WGS) entry which is preliminary data.</text>
</comment>
<dbReference type="AlphaFoldDB" id="A0A2P5FEC1"/>
<dbReference type="PANTHER" id="PTHR47074:SF11">
    <property type="entry name" value="REVERSE TRANSCRIPTASE-LIKE PROTEIN"/>
    <property type="match status" value="1"/>
</dbReference>
<keyword evidence="2" id="KW-1185">Reference proteome</keyword>
<evidence type="ECO:0008006" key="3">
    <source>
        <dbReference type="Google" id="ProtNLM"/>
    </source>
</evidence>
<dbReference type="EMBL" id="JXTC01000040">
    <property type="protein sequence ID" value="PON96119.1"/>
    <property type="molecule type" value="Genomic_DNA"/>
</dbReference>
<name>A0A2P5FEC1_TREOI</name>
<evidence type="ECO:0000313" key="2">
    <source>
        <dbReference type="Proteomes" id="UP000237000"/>
    </source>
</evidence>
<sequence length="224" mass="25573">MDPHRLFHEALPSKLNLIRRKPPINPLNLHCQEEILSLSITAFSGVKNWEDLRRSAGVWSLLKDRRHYSMPNSKVPKELFELINVILWNIWYQRNLQFHGEGSHNLVALLDSPISFVQEFHAASSASVVHINPSLRPNQNRWSRPPPGCFKVNVDAAIWSFPHWLGAGGVIRDCYRAVVAYWSLHVVTCFSPEVGELIALREGFRMAGCLLGLQYFILQSQIPS</sequence>
<protein>
    <recommendedName>
        <fullName evidence="3">RNase H type-1 domain-containing protein</fullName>
    </recommendedName>
</protein>
<dbReference type="OrthoDB" id="1462571at2759"/>
<evidence type="ECO:0000313" key="1">
    <source>
        <dbReference type="EMBL" id="PON96119.1"/>
    </source>
</evidence>
<dbReference type="PANTHER" id="PTHR47074">
    <property type="entry name" value="BNAC02G40300D PROTEIN"/>
    <property type="match status" value="1"/>
</dbReference>
<organism evidence="1 2">
    <name type="scientific">Trema orientale</name>
    <name type="common">Charcoal tree</name>
    <name type="synonym">Celtis orientalis</name>
    <dbReference type="NCBI Taxonomy" id="63057"/>
    <lineage>
        <taxon>Eukaryota</taxon>
        <taxon>Viridiplantae</taxon>
        <taxon>Streptophyta</taxon>
        <taxon>Embryophyta</taxon>
        <taxon>Tracheophyta</taxon>
        <taxon>Spermatophyta</taxon>
        <taxon>Magnoliopsida</taxon>
        <taxon>eudicotyledons</taxon>
        <taxon>Gunneridae</taxon>
        <taxon>Pentapetalae</taxon>
        <taxon>rosids</taxon>
        <taxon>fabids</taxon>
        <taxon>Rosales</taxon>
        <taxon>Cannabaceae</taxon>
        <taxon>Trema</taxon>
    </lineage>
</organism>
<proteinExistence type="predicted"/>
<dbReference type="Proteomes" id="UP000237000">
    <property type="component" value="Unassembled WGS sequence"/>
</dbReference>